<dbReference type="Proteomes" id="UP000256690">
    <property type="component" value="Unassembled WGS sequence"/>
</dbReference>
<accession>A0A3D8S5B3</accession>
<keyword evidence="4" id="KW-1185">Reference proteome</keyword>
<name>A0A3D8S5B3_9EURO</name>
<sequence length="348" mass="38490">MKPKLKPALTMKTLTPLLLATTALSAPSNPHPNALISKFSSLIVFGNSYTDNGIHAYTPPVPPQSNLTSTGGRVWPSYIQQYTGINLYDYAVSGAVCDAVIANTERNGIKQDQLPAFLADNSWRDTRTNEPALLNDPDKTVYAIWIGTNDLGYGGFLTEVQPAGMALSYFTECVYAQLDALYSVGARAFVLLNIAPLDLSPVYARAQDGGLATPLFWTDRAAYEANLTRSSEKMRQYLTMVNEVFEYKTPVDVVLNKRYAGSRVAVFDVHALITDIYENPGSYLNGTVPFNVTSTVEQCGSACDASDVRDSYLWYDDLHPSEQTDRIIAREFVKVVKGDTTWARFWRS</sequence>
<dbReference type="GO" id="GO:0016788">
    <property type="term" value="F:hydrolase activity, acting on ester bonds"/>
    <property type="evidence" value="ECO:0007669"/>
    <property type="project" value="InterPro"/>
</dbReference>
<dbReference type="InterPro" id="IPR051058">
    <property type="entry name" value="GDSL_Est/Lipase"/>
</dbReference>
<feature type="chain" id="PRO_5017828444" evidence="2">
    <location>
        <begin position="26"/>
        <end position="348"/>
    </location>
</feature>
<gene>
    <name evidence="3" type="ORF">DSM5745_05052</name>
</gene>
<dbReference type="OrthoDB" id="1600564at2759"/>
<dbReference type="AlphaFoldDB" id="A0A3D8S5B3"/>
<dbReference type="SUPFAM" id="SSF52266">
    <property type="entry name" value="SGNH hydrolase"/>
    <property type="match status" value="1"/>
</dbReference>
<proteinExistence type="predicted"/>
<dbReference type="CDD" id="cd01846">
    <property type="entry name" value="fatty_acyltransferase_like"/>
    <property type="match status" value="1"/>
</dbReference>
<keyword evidence="2" id="KW-0732">Signal</keyword>
<dbReference type="PANTHER" id="PTHR45648">
    <property type="entry name" value="GDSL LIPASE/ACYLHYDROLASE FAMILY PROTEIN (AFU_ORTHOLOGUE AFUA_4G14700)"/>
    <property type="match status" value="1"/>
</dbReference>
<dbReference type="RefSeq" id="XP_026604548.1">
    <property type="nucleotide sequence ID" value="XM_026747068.1"/>
</dbReference>
<dbReference type="InterPro" id="IPR001087">
    <property type="entry name" value="GDSL"/>
</dbReference>
<reference evidence="3 4" key="1">
    <citation type="journal article" date="2018" name="IMA Fungus">
        <title>IMA Genome-F 9: Draft genome sequence of Annulohypoxylon stygium, Aspergillus mulundensis, Berkeleyomyces basicola (syn. Thielaviopsis basicola), Ceratocystis smalleyi, two Cercospora beticola strains, Coleophoma cylindrospora, Fusarium fracticaudum, Phialophora cf. hyalina, and Morchella septimelata.</title>
        <authorList>
            <person name="Wingfield B.D."/>
            <person name="Bills G.F."/>
            <person name="Dong Y."/>
            <person name="Huang W."/>
            <person name="Nel W.J."/>
            <person name="Swalarsk-Parry B.S."/>
            <person name="Vaghefi N."/>
            <person name="Wilken P.M."/>
            <person name="An Z."/>
            <person name="de Beer Z.W."/>
            <person name="De Vos L."/>
            <person name="Chen L."/>
            <person name="Duong T.A."/>
            <person name="Gao Y."/>
            <person name="Hammerbacher A."/>
            <person name="Kikkert J.R."/>
            <person name="Li Y."/>
            <person name="Li H."/>
            <person name="Li K."/>
            <person name="Li Q."/>
            <person name="Liu X."/>
            <person name="Ma X."/>
            <person name="Naidoo K."/>
            <person name="Pethybridge S.J."/>
            <person name="Sun J."/>
            <person name="Steenkamp E.T."/>
            <person name="van der Nest M.A."/>
            <person name="van Wyk S."/>
            <person name="Wingfield M.J."/>
            <person name="Xiong C."/>
            <person name="Yue Q."/>
            <person name="Zhang X."/>
        </authorList>
    </citation>
    <scope>NUCLEOTIDE SEQUENCE [LARGE SCALE GENOMIC DNA]</scope>
    <source>
        <strain evidence="3 4">DSM 5745</strain>
    </source>
</reference>
<dbReference type="Pfam" id="PF00657">
    <property type="entry name" value="Lipase_GDSL"/>
    <property type="match status" value="1"/>
</dbReference>
<dbReference type="PANTHER" id="PTHR45648:SF22">
    <property type="entry name" value="GDSL LIPASE_ACYLHYDROLASE FAMILY PROTEIN (AFU_ORTHOLOGUE AFUA_4G14700)"/>
    <property type="match status" value="1"/>
</dbReference>
<dbReference type="STRING" id="1810919.A0A3D8S5B3"/>
<dbReference type="GeneID" id="38115422"/>
<dbReference type="Gene3D" id="3.40.50.1110">
    <property type="entry name" value="SGNH hydrolase"/>
    <property type="match status" value="1"/>
</dbReference>
<comment type="caution">
    <text evidence="3">The sequence shown here is derived from an EMBL/GenBank/DDBJ whole genome shotgun (WGS) entry which is preliminary data.</text>
</comment>
<dbReference type="InterPro" id="IPR036514">
    <property type="entry name" value="SGNH_hydro_sf"/>
</dbReference>
<organism evidence="3 4">
    <name type="scientific">Aspergillus mulundensis</name>
    <dbReference type="NCBI Taxonomy" id="1810919"/>
    <lineage>
        <taxon>Eukaryota</taxon>
        <taxon>Fungi</taxon>
        <taxon>Dikarya</taxon>
        <taxon>Ascomycota</taxon>
        <taxon>Pezizomycotina</taxon>
        <taxon>Eurotiomycetes</taxon>
        <taxon>Eurotiomycetidae</taxon>
        <taxon>Eurotiales</taxon>
        <taxon>Aspergillaceae</taxon>
        <taxon>Aspergillus</taxon>
        <taxon>Aspergillus subgen. Nidulantes</taxon>
    </lineage>
</organism>
<feature type="signal peptide" evidence="2">
    <location>
        <begin position="1"/>
        <end position="25"/>
    </location>
</feature>
<evidence type="ECO:0000256" key="1">
    <source>
        <dbReference type="ARBA" id="ARBA00022801"/>
    </source>
</evidence>
<evidence type="ECO:0000256" key="2">
    <source>
        <dbReference type="SAM" id="SignalP"/>
    </source>
</evidence>
<dbReference type="EMBL" id="PVWQ01000005">
    <property type="protein sequence ID" value="RDW81495.1"/>
    <property type="molecule type" value="Genomic_DNA"/>
</dbReference>
<evidence type="ECO:0000313" key="3">
    <source>
        <dbReference type="EMBL" id="RDW81495.1"/>
    </source>
</evidence>
<keyword evidence="1" id="KW-0378">Hydrolase</keyword>
<protein>
    <submittedName>
        <fullName evidence="3">Uncharacterized protein</fullName>
    </submittedName>
</protein>
<evidence type="ECO:0000313" key="4">
    <source>
        <dbReference type="Proteomes" id="UP000256690"/>
    </source>
</evidence>